<reference evidence="3" key="1">
    <citation type="submission" date="2014-12" db="EMBL/GenBank/DDBJ databases">
        <title>Insight into the proteome of Arion vulgaris.</title>
        <authorList>
            <person name="Aradska J."/>
            <person name="Bulat T."/>
            <person name="Smidak R."/>
            <person name="Sarate P."/>
            <person name="Gangsoo J."/>
            <person name="Sialana F."/>
            <person name="Bilban M."/>
            <person name="Lubec G."/>
        </authorList>
    </citation>
    <scope>NUCLEOTIDE SEQUENCE</scope>
    <source>
        <tissue evidence="3">Skin</tissue>
    </source>
</reference>
<evidence type="ECO:0000256" key="1">
    <source>
        <dbReference type="SAM" id="MobiDB-lite"/>
    </source>
</evidence>
<feature type="region of interest" description="Disordered" evidence="1">
    <location>
        <begin position="151"/>
        <end position="186"/>
    </location>
</feature>
<protein>
    <recommendedName>
        <fullName evidence="4">Chitin-binding type-2 domain-containing protein</fullName>
    </recommendedName>
</protein>
<feature type="signal peptide" evidence="2">
    <location>
        <begin position="1"/>
        <end position="20"/>
    </location>
</feature>
<evidence type="ECO:0000313" key="3">
    <source>
        <dbReference type="EMBL" id="CEK63949.1"/>
    </source>
</evidence>
<organism evidence="3">
    <name type="scientific">Arion vulgaris</name>
    <dbReference type="NCBI Taxonomy" id="1028688"/>
    <lineage>
        <taxon>Eukaryota</taxon>
        <taxon>Metazoa</taxon>
        <taxon>Spiralia</taxon>
        <taxon>Lophotrochozoa</taxon>
        <taxon>Mollusca</taxon>
        <taxon>Gastropoda</taxon>
        <taxon>Heterobranchia</taxon>
        <taxon>Euthyneura</taxon>
        <taxon>Panpulmonata</taxon>
        <taxon>Eupulmonata</taxon>
        <taxon>Stylommatophora</taxon>
        <taxon>Helicina</taxon>
        <taxon>Arionoidea</taxon>
        <taxon>Arionidae</taxon>
        <taxon>Arion</taxon>
    </lineage>
</organism>
<feature type="compositionally biased region" description="Low complexity" evidence="1">
    <location>
        <begin position="198"/>
        <end position="252"/>
    </location>
</feature>
<name>A0A0B6Z5R7_9EUPU</name>
<accession>A0A0B6Z5R7</accession>
<gene>
    <name evidence="3" type="primary">ORF50093</name>
</gene>
<feature type="chain" id="PRO_5002110675" description="Chitin-binding type-2 domain-containing protein" evidence="2">
    <location>
        <begin position="21"/>
        <end position="278"/>
    </location>
</feature>
<dbReference type="EMBL" id="HACG01017084">
    <property type="protein sequence ID" value="CEK63949.1"/>
    <property type="molecule type" value="Transcribed_RNA"/>
</dbReference>
<feature type="region of interest" description="Disordered" evidence="1">
    <location>
        <begin position="198"/>
        <end position="278"/>
    </location>
</feature>
<evidence type="ECO:0000256" key="2">
    <source>
        <dbReference type="SAM" id="SignalP"/>
    </source>
</evidence>
<feature type="non-terminal residue" evidence="3">
    <location>
        <position position="278"/>
    </location>
</feature>
<proteinExistence type="predicted"/>
<sequence length="278" mass="29147">MVNLNCIIAYLLCMTLYAAAAPVVDNRCNGLADGYVVEIRGCYHASICEGGNVTTKICEQNTVLERDTMNCVPIGTGNTACGTVGRCEGTEYKLYADVNCQTYYWCIGTTFVSNSRNYCSGNLVFYENGCNYPWNVPPPCGTKKVEPATLSPASRSAATISTSTTTITSSTTASPTTTLPTTSLLTTPTLPITASLATASSSTEFPATSSPTTAPRTTEPLTTEPPTTELPTTPSPTSTFSTTEPSTTESPTTSPPTEAPQTTESATTESPTSPPTEA</sequence>
<evidence type="ECO:0008006" key="4">
    <source>
        <dbReference type="Google" id="ProtNLM"/>
    </source>
</evidence>
<keyword evidence="2" id="KW-0732">Signal</keyword>
<feature type="compositionally biased region" description="Low complexity" evidence="1">
    <location>
        <begin position="259"/>
        <end position="271"/>
    </location>
</feature>
<dbReference type="AlphaFoldDB" id="A0A0B6Z5R7"/>